<dbReference type="GO" id="GO:0016787">
    <property type="term" value="F:hydrolase activity"/>
    <property type="evidence" value="ECO:0007669"/>
    <property type="project" value="UniProtKB-KW"/>
</dbReference>
<feature type="domain" description="Thioesterase TesA-like" evidence="3">
    <location>
        <begin position="7"/>
        <end position="232"/>
    </location>
</feature>
<dbReference type="GO" id="GO:0008610">
    <property type="term" value="P:lipid biosynthetic process"/>
    <property type="evidence" value="ECO:0007669"/>
    <property type="project" value="TreeGrafter"/>
</dbReference>
<gene>
    <name evidence="4" type="ORF">JQS43_20990</name>
</gene>
<dbReference type="InterPro" id="IPR029058">
    <property type="entry name" value="AB_hydrolase_fold"/>
</dbReference>
<dbReference type="EMBL" id="CP070499">
    <property type="protein sequence ID" value="QSB13990.1"/>
    <property type="molecule type" value="Genomic_DNA"/>
</dbReference>
<organism evidence="4 5">
    <name type="scientific">Natronosporangium hydrolyticum</name>
    <dbReference type="NCBI Taxonomy" id="2811111"/>
    <lineage>
        <taxon>Bacteria</taxon>
        <taxon>Bacillati</taxon>
        <taxon>Actinomycetota</taxon>
        <taxon>Actinomycetes</taxon>
        <taxon>Micromonosporales</taxon>
        <taxon>Micromonosporaceae</taxon>
        <taxon>Natronosporangium</taxon>
    </lineage>
</organism>
<dbReference type="KEGG" id="nhy:JQS43_20990"/>
<dbReference type="InterPro" id="IPR012223">
    <property type="entry name" value="TEII"/>
</dbReference>
<dbReference type="PANTHER" id="PTHR11487">
    <property type="entry name" value="THIOESTERASE"/>
    <property type="match status" value="1"/>
</dbReference>
<comment type="similarity">
    <text evidence="1">Belongs to the thioesterase family.</text>
</comment>
<keyword evidence="2" id="KW-0378">Hydrolase</keyword>
<dbReference type="PANTHER" id="PTHR11487:SF0">
    <property type="entry name" value="S-ACYL FATTY ACID SYNTHASE THIOESTERASE, MEDIUM CHAIN"/>
    <property type="match status" value="1"/>
</dbReference>
<protein>
    <submittedName>
        <fullName evidence="4">Thioesterase</fullName>
    </submittedName>
</protein>
<dbReference type="InterPro" id="IPR001031">
    <property type="entry name" value="Thioesterase"/>
</dbReference>
<name>A0A895YIP0_9ACTN</name>
<reference evidence="4" key="1">
    <citation type="submission" date="2021-02" db="EMBL/GenBank/DDBJ databases">
        <title>Natrosporangium hydrolyticum gen. nov., sp. nov, a haloalkaliphilic actinobacterium from a soda solonchak soil.</title>
        <authorList>
            <person name="Sorokin D.Y."/>
            <person name="Khijniak T.V."/>
            <person name="Zakharycheva A.P."/>
            <person name="Boueva O.V."/>
            <person name="Ariskina E.V."/>
            <person name="Hahnke R.L."/>
            <person name="Bunk B."/>
            <person name="Sproer C."/>
            <person name="Schumann P."/>
            <person name="Evtushenko L.I."/>
            <person name="Kublanov I.V."/>
        </authorList>
    </citation>
    <scope>NUCLEOTIDE SEQUENCE</scope>
    <source>
        <strain evidence="4">DSM 106523</strain>
    </source>
</reference>
<evidence type="ECO:0000256" key="1">
    <source>
        <dbReference type="ARBA" id="ARBA00007169"/>
    </source>
</evidence>
<dbReference type="SUPFAM" id="SSF53474">
    <property type="entry name" value="alpha/beta-Hydrolases"/>
    <property type="match status" value="1"/>
</dbReference>
<dbReference type="SMART" id="SM00824">
    <property type="entry name" value="PKS_TE"/>
    <property type="match status" value="1"/>
</dbReference>
<evidence type="ECO:0000313" key="5">
    <source>
        <dbReference type="Proteomes" id="UP000662857"/>
    </source>
</evidence>
<dbReference type="Gene3D" id="3.40.50.1820">
    <property type="entry name" value="alpha/beta hydrolase"/>
    <property type="match status" value="1"/>
</dbReference>
<dbReference type="Proteomes" id="UP000662857">
    <property type="component" value="Chromosome"/>
</dbReference>
<sequence length="240" mass="26327">MSDLLLFCLPYAGGSAPRVYGEWAHRVPEPIQVVPLELPGRGARIAEPLLTRVNALTDDALGAVLPRVDRPFALFGHSLGALIAFELARRLEHLHRRVPAHVIVSGHGAPQLPPSPETDYQLPMPEFKRRLRDLAGTPEEILANEELLELFAPIIRADFEAADTYRYRPTPRLSCPLTVYGGLTDPEAEVSTLSPWQEQTSAHCAVRVLPGGHFFLHHETDALLAGVVDDLLAALASDVH</sequence>
<evidence type="ECO:0000256" key="2">
    <source>
        <dbReference type="ARBA" id="ARBA00022801"/>
    </source>
</evidence>
<dbReference type="AlphaFoldDB" id="A0A895YIP0"/>
<evidence type="ECO:0000313" key="4">
    <source>
        <dbReference type="EMBL" id="QSB13990.1"/>
    </source>
</evidence>
<keyword evidence="5" id="KW-1185">Reference proteome</keyword>
<dbReference type="RefSeq" id="WP_239676109.1">
    <property type="nucleotide sequence ID" value="NZ_CP070499.1"/>
</dbReference>
<dbReference type="InterPro" id="IPR020802">
    <property type="entry name" value="TesA-like"/>
</dbReference>
<accession>A0A895YIP0</accession>
<evidence type="ECO:0000259" key="3">
    <source>
        <dbReference type="SMART" id="SM00824"/>
    </source>
</evidence>
<dbReference type="Pfam" id="PF00975">
    <property type="entry name" value="Thioesterase"/>
    <property type="match status" value="1"/>
</dbReference>
<proteinExistence type="inferred from homology"/>